<feature type="domain" description="PAS" evidence="16">
    <location>
        <begin position="342"/>
        <end position="412"/>
    </location>
</feature>
<evidence type="ECO:0000259" key="18">
    <source>
        <dbReference type="PROSITE" id="PS50839"/>
    </source>
</evidence>
<keyword evidence="8" id="KW-0067">ATP-binding</keyword>
<dbReference type="NCBIfam" id="TIGR00229">
    <property type="entry name" value="sensory_box"/>
    <property type="match status" value="2"/>
</dbReference>
<keyword evidence="21" id="KW-1185">Reference proteome</keyword>
<evidence type="ECO:0000313" key="20">
    <source>
        <dbReference type="EMBL" id="PXF32454.1"/>
    </source>
</evidence>
<organism evidence="20 21">
    <name type="scientific">Pokkaliibacter plantistimulans</name>
    <dbReference type="NCBI Taxonomy" id="1635171"/>
    <lineage>
        <taxon>Bacteria</taxon>
        <taxon>Pseudomonadati</taxon>
        <taxon>Pseudomonadota</taxon>
        <taxon>Gammaproteobacteria</taxon>
        <taxon>Oceanospirillales</taxon>
        <taxon>Balneatrichaceae</taxon>
        <taxon>Pokkaliibacter</taxon>
    </lineage>
</organism>
<dbReference type="CDD" id="cd00088">
    <property type="entry name" value="HPT"/>
    <property type="match status" value="1"/>
</dbReference>
<evidence type="ECO:0000313" key="21">
    <source>
        <dbReference type="Proteomes" id="UP000248090"/>
    </source>
</evidence>
<feature type="domain" description="Response regulatory" evidence="15">
    <location>
        <begin position="1017"/>
        <end position="1135"/>
    </location>
</feature>
<comment type="catalytic activity">
    <reaction evidence="1">
        <text>ATP + protein L-histidine = ADP + protein N-phospho-L-histidine.</text>
        <dbReference type="EC" id="2.7.13.3"/>
    </reaction>
</comment>
<dbReference type="Pfam" id="PF00512">
    <property type="entry name" value="HisKA"/>
    <property type="match status" value="1"/>
</dbReference>
<dbReference type="InterPro" id="IPR035965">
    <property type="entry name" value="PAS-like_dom_sf"/>
</dbReference>
<evidence type="ECO:0000256" key="12">
    <source>
        <dbReference type="PROSITE-ProRule" id="PRU00110"/>
    </source>
</evidence>
<dbReference type="InterPro" id="IPR036890">
    <property type="entry name" value="HATPase_C_sf"/>
</dbReference>
<dbReference type="InterPro" id="IPR042240">
    <property type="entry name" value="CHASE_sf"/>
</dbReference>
<dbReference type="Proteomes" id="UP000248090">
    <property type="component" value="Unassembled WGS sequence"/>
</dbReference>
<name>A0ABX5M0R1_9GAMM</name>
<dbReference type="Gene3D" id="1.20.120.160">
    <property type="entry name" value="HPT domain"/>
    <property type="match status" value="1"/>
</dbReference>
<evidence type="ECO:0000256" key="6">
    <source>
        <dbReference type="ARBA" id="ARBA00022692"/>
    </source>
</evidence>
<dbReference type="Gene3D" id="3.30.450.20">
    <property type="entry name" value="PAS domain"/>
    <property type="match status" value="2"/>
</dbReference>
<evidence type="ECO:0000256" key="3">
    <source>
        <dbReference type="ARBA" id="ARBA00012438"/>
    </source>
</evidence>
<dbReference type="InterPro" id="IPR001610">
    <property type="entry name" value="PAC"/>
</dbReference>
<dbReference type="PRINTS" id="PR00344">
    <property type="entry name" value="BCTRLSENSOR"/>
</dbReference>
<dbReference type="EMBL" id="LAPT01000018">
    <property type="protein sequence ID" value="PXF32454.1"/>
    <property type="molecule type" value="Genomic_DNA"/>
</dbReference>
<evidence type="ECO:0000259" key="17">
    <source>
        <dbReference type="PROSITE" id="PS50113"/>
    </source>
</evidence>
<evidence type="ECO:0000256" key="7">
    <source>
        <dbReference type="ARBA" id="ARBA00022741"/>
    </source>
</evidence>
<dbReference type="SMART" id="SM00086">
    <property type="entry name" value="PAC"/>
    <property type="match status" value="2"/>
</dbReference>
<dbReference type="PROSITE" id="PS50894">
    <property type="entry name" value="HPT"/>
    <property type="match status" value="1"/>
</dbReference>
<dbReference type="Pfam" id="PF02518">
    <property type="entry name" value="HATPase_c"/>
    <property type="match status" value="1"/>
</dbReference>
<feature type="domain" description="CHASE" evidence="18">
    <location>
        <begin position="77"/>
        <end position="226"/>
    </location>
</feature>
<dbReference type="PROSITE" id="PS50839">
    <property type="entry name" value="CHASE"/>
    <property type="match status" value="1"/>
</dbReference>
<dbReference type="Pfam" id="PF00072">
    <property type="entry name" value="Response_reg"/>
    <property type="match status" value="2"/>
</dbReference>
<evidence type="ECO:0000259" key="15">
    <source>
        <dbReference type="PROSITE" id="PS50110"/>
    </source>
</evidence>
<keyword evidence="5 13" id="KW-0597">Phosphoprotein</keyword>
<dbReference type="Pfam" id="PF08447">
    <property type="entry name" value="PAS_3"/>
    <property type="match status" value="1"/>
</dbReference>
<dbReference type="InterPro" id="IPR005467">
    <property type="entry name" value="His_kinase_dom"/>
</dbReference>
<evidence type="ECO:0000259" key="16">
    <source>
        <dbReference type="PROSITE" id="PS50112"/>
    </source>
</evidence>
<evidence type="ECO:0000256" key="2">
    <source>
        <dbReference type="ARBA" id="ARBA00004651"/>
    </source>
</evidence>
<dbReference type="PROSITE" id="PS50109">
    <property type="entry name" value="HIS_KIN"/>
    <property type="match status" value="1"/>
</dbReference>
<evidence type="ECO:0000256" key="9">
    <source>
        <dbReference type="ARBA" id="ARBA00022989"/>
    </source>
</evidence>
<comment type="subcellular location">
    <subcellularLocation>
        <location evidence="2">Cell membrane</location>
        <topology evidence="2">Multi-pass membrane protein</topology>
    </subcellularLocation>
</comment>
<dbReference type="InterPro" id="IPR004358">
    <property type="entry name" value="Sig_transdc_His_kin-like_C"/>
</dbReference>
<evidence type="ECO:0000256" key="11">
    <source>
        <dbReference type="ARBA" id="ARBA00023136"/>
    </source>
</evidence>
<dbReference type="Gene3D" id="3.40.50.2300">
    <property type="match status" value="2"/>
</dbReference>
<dbReference type="InterPro" id="IPR036641">
    <property type="entry name" value="HPT_dom_sf"/>
</dbReference>
<dbReference type="SUPFAM" id="SSF52172">
    <property type="entry name" value="CheY-like"/>
    <property type="match status" value="2"/>
</dbReference>
<evidence type="ECO:0000256" key="8">
    <source>
        <dbReference type="ARBA" id="ARBA00022840"/>
    </source>
</evidence>
<dbReference type="SMART" id="SM00388">
    <property type="entry name" value="HisKA"/>
    <property type="match status" value="1"/>
</dbReference>
<dbReference type="InterPro" id="IPR036097">
    <property type="entry name" value="HisK_dim/P_sf"/>
</dbReference>
<dbReference type="Gene3D" id="3.30.450.350">
    <property type="entry name" value="CHASE domain"/>
    <property type="match status" value="1"/>
</dbReference>
<dbReference type="InterPro" id="IPR006189">
    <property type="entry name" value="CHASE_dom"/>
</dbReference>
<dbReference type="InterPro" id="IPR011006">
    <property type="entry name" value="CheY-like_superfamily"/>
</dbReference>
<feature type="domain" description="Histidine kinase" evidence="14">
    <location>
        <begin position="634"/>
        <end position="855"/>
    </location>
</feature>
<dbReference type="InterPro" id="IPR013655">
    <property type="entry name" value="PAS_fold_3"/>
</dbReference>
<evidence type="ECO:0000256" key="5">
    <source>
        <dbReference type="ARBA" id="ARBA00022553"/>
    </source>
</evidence>
<dbReference type="InterPro" id="IPR003594">
    <property type="entry name" value="HATPase_dom"/>
</dbReference>
<dbReference type="SUPFAM" id="SSF55874">
    <property type="entry name" value="ATPase domain of HSP90 chaperone/DNA topoisomerase II/histidine kinase"/>
    <property type="match status" value="1"/>
</dbReference>
<keyword evidence="6" id="KW-0812">Transmembrane</keyword>
<dbReference type="PROSITE" id="PS50113">
    <property type="entry name" value="PAC"/>
    <property type="match status" value="2"/>
</dbReference>
<dbReference type="SMART" id="SM01079">
    <property type="entry name" value="CHASE"/>
    <property type="match status" value="1"/>
</dbReference>
<dbReference type="InterPro" id="IPR000014">
    <property type="entry name" value="PAS"/>
</dbReference>
<dbReference type="Pfam" id="PF03924">
    <property type="entry name" value="CHASE"/>
    <property type="match status" value="1"/>
</dbReference>
<comment type="caution">
    <text evidence="20">The sequence shown here is derived from an EMBL/GenBank/DDBJ whole genome shotgun (WGS) entry which is preliminary data.</text>
</comment>
<dbReference type="SUPFAM" id="SSF47384">
    <property type="entry name" value="Homodimeric domain of signal transducing histidine kinase"/>
    <property type="match status" value="1"/>
</dbReference>
<accession>A0ABX5M0R1</accession>
<dbReference type="InterPro" id="IPR000700">
    <property type="entry name" value="PAS-assoc_C"/>
</dbReference>
<keyword evidence="10" id="KW-0902">Two-component regulatory system</keyword>
<dbReference type="RefSeq" id="WP_110186207.1">
    <property type="nucleotide sequence ID" value="NZ_CP177354.1"/>
</dbReference>
<dbReference type="InterPro" id="IPR001789">
    <property type="entry name" value="Sig_transdc_resp-reg_receiver"/>
</dbReference>
<feature type="modified residue" description="4-aspartylphosphate" evidence="13">
    <location>
        <position position="925"/>
    </location>
</feature>
<protein>
    <recommendedName>
        <fullName evidence="3">histidine kinase</fullName>
        <ecNumber evidence="3">2.7.13.3</ecNumber>
    </recommendedName>
</protein>
<dbReference type="PANTHER" id="PTHR45339:SF1">
    <property type="entry name" value="HYBRID SIGNAL TRANSDUCTION HISTIDINE KINASE J"/>
    <property type="match status" value="1"/>
</dbReference>
<feature type="domain" description="PAC" evidence="17">
    <location>
        <begin position="416"/>
        <end position="468"/>
    </location>
</feature>
<dbReference type="SUPFAM" id="SSF47226">
    <property type="entry name" value="Histidine-containing phosphotransfer domain, HPT domain"/>
    <property type="match status" value="1"/>
</dbReference>
<dbReference type="CDD" id="cd17546">
    <property type="entry name" value="REC_hyHK_CKI1_RcsC-like"/>
    <property type="match status" value="2"/>
</dbReference>
<dbReference type="SUPFAM" id="SSF55785">
    <property type="entry name" value="PYP-like sensor domain (PAS domain)"/>
    <property type="match status" value="2"/>
</dbReference>
<feature type="domain" description="PAC" evidence="17">
    <location>
        <begin position="564"/>
        <end position="616"/>
    </location>
</feature>
<dbReference type="CDD" id="cd00130">
    <property type="entry name" value="PAS"/>
    <property type="match status" value="2"/>
</dbReference>
<reference evidence="20 21" key="1">
    <citation type="submission" date="2015-03" db="EMBL/GenBank/DDBJ databases">
        <authorList>
            <person name="Krishnan R."/>
            <person name="Midha S."/>
            <person name="Patil P.B."/>
            <person name="Rameshkumar N."/>
        </authorList>
    </citation>
    <scope>NUCLEOTIDE SEQUENCE [LARGE SCALE GENOMIC DNA]</scope>
    <source>
        <strain evidence="20 21">L1E11</strain>
    </source>
</reference>
<feature type="modified residue" description="4-aspartylphosphate" evidence="13">
    <location>
        <position position="1068"/>
    </location>
</feature>
<gene>
    <name evidence="20" type="ORF">WH50_04285</name>
</gene>
<dbReference type="Gene3D" id="1.10.287.130">
    <property type="match status" value="1"/>
</dbReference>
<dbReference type="CDD" id="cd00082">
    <property type="entry name" value="HisKA"/>
    <property type="match status" value="1"/>
</dbReference>
<evidence type="ECO:0000256" key="1">
    <source>
        <dbReference type="ARBA" id="ARBA00000085"/>
    </source>
</evidence>
<dbReference type="Pfam" id="PF00989">
    <property type="entry name" value="PAS"/>
    <property type="match status" value="1"/>
</dbReference>
<dbReference type="Gene3D" id="3.30.565.10">
    <property type="entry name" value="Histidine kinase-like ATPase, C-terminal domain"/>
    <property type="match status" value="1"/>
</dbReference>
<feature type="modified residue" description="Phosphohistidine" evidence="12">
    <location>
        <position position="1209"/>
    </location>
</feature>
<dbReference type="SMART" id="SM00387">
    <property type="entry name" value="HATPase_c"/>
    <property type="match status" value="1"/>
</dbReference>
<sequence length="1365" mass="151398">MKWHNARGLMTKAVGLSFCIGLLLSTLLVLEVRENNAERLARAVDQLGSNVVEQVLERIHLYEYGLSATRSIVLTTGETGLNRELYHRYIGTRDFAGEFPGARGFGVIRRVSADTLDEFTAQARQDSWPDFRIHELSANADTRYVIQYIEPVQPNIEAIGLDIASERNRKAAADKALVTGEVQLTGPITLVQATGSPLQSFLILMPIYRDPATPATEAERLSRAWGWSYAPLLMTDVLGGLGIDPENLHMELIDVTEPGKPERFFTSDDLDVDDTHAWHQQHEVFGRQWEVRLSVRPAFIAGLHLPSPWSAGSVSLGLSALLSALLGVVSLNRKNRERTIEDQARMAAIVANSADAIIGKTLEGVVMSWNRGAELMFGYAAQEAVGHPLVDLIVPKERRKEEQEILNTIAQGRIVPNFETRRQRKDGSLVDVSVTVAPIADATGKVVGASKTLRDITSQKEAERRIHELNAWLEHEVDVRTAELQAARDQLLMAASIARLGIWCWFPAGNRLEWNSTMFELYGQPLALKEQGLGYQHWRERVHPDDLAETESKLQSALQGQGDFDAIFRLQLPSGETRYIQAAAYIERDDNGQPSKVTGINRDITAERELEGWLRHAKEQADQASSAKSSFLANMSHEIRTPMNAVLGMLELVRQTDMTAKQQDYVNKAQIAGRSLLGLLNDILDYSKIGAGKLALDPQPFDLETLLQELAVVLTGLMHKPDVELMFDIDPYFPATMIGDSLRLQQVLTNLASNAVKFTEHGQVVIRIRHEMTESQSLRLLVEVEDSGIGISPEQQERIFEGFTQAEASISRRFGGTGLGLVIARHLIQMMGGRLQLESELGKGSRFWFDVELAVPAGTPLAMNKPATARRILLIEDNAISRQVLVVMLRRVGWQVTEAACGNDGVALARQTLEQGGDFDAVLLDWHLPDLDGVAVGQALNALPWADKKPPILMITAYGQEHLNSVMSLPNSPFVDYLSKPVTPQQLVSSIDQAVSGGKATPQRSAFVRNPRLTGVRILIVEDNAFNRQVAAELLMSEGAEIRLAMDGQQGIEAVHEYADQLDVVLMDVQMPNVDGLEATRQLRADGRFSRLPIIAMTANASGADREACLVAGMNAHLGKPLDIEAMVSTIAAFVAERTAKPVTVEKPVEPRLMGGEESDDPILSRFGGMGDLYLSLLPGFRQNSAELLQKLRTYVTEQQTDDIKALLHTLKGSSGTMGAMLFSSRMAELEQEYRSREAGFSLSMAAIDQLQDELELELEQLQQLAARYVTPQDMVQTQQEAQWKEEQGNDEEQWTAEEWRIHLRSLLELLDTSNMRALEQIDIFPLGQITGQECRIQINEALQRVRDLDFAAASRLIRVVLEVM</sequence>
<evidence type="ECO:0000256" key="13">
    <source>
        <dbReference type="PROSITE-ProRule" id="PRU00169"/>
    </source>
</evidence>
<dbReference type="CDD" id="cd16922">
    <property type="entry name" value="HATPase_EvgS-ArcB-TorS-like"/>
    <property type="match status" value="1"/>
</dbReference>
<evidence type="ECO:0000259" key="19">
    <source>
        <dbReference type="PROSITE" id="PS50894"/>
    </source>
</evidence>
<feature type="domain" description="Response regulatory" evidence="15">
    <location>
        <begin position="871"/>
        <end position="995"/>
    </location>
</feature>
<dbReference type="InterPro" id="IPR013767">
    <property type="entry name" value="PAS_fold"/>
</dbReference>
<feature type="domain" description="HPt" evidence="19">
    <location>
        <begin position="1170"/>
        <end position="1269"/>
    </location>
</feature>
<dbReference type="Pfam" id="PF01627">
    <property type="entry name" value="Hpt"/>
    <property type="match status" value="1"/>
</dbReference>
<keyword evidence="11" id="KW-0472">Membrane</keyword>
<keyword evidence="7" id="KW-0547">Nucleotide-binding</keyword>
<dbReference type="SMART" id="SM00091">
    <property type="entry name" value="PAS"/>
    <property type="match status" value="3"/>
</dbReference>
<dbReference type="InterPro" id="IPR003661">
    <property type="entry name" value="HisK_dim/P_dom"/>
</dbReference>
<keyword evidence="4" id="KW-1003">Cell membrane</keyword>
<dbReference type="InterPro" id="IPR008207">
    <property type="entry name" value="Sig_transdc_His_kin_Hpt_dom"/>
</dbReference>
<dbReference type="PANTHER" id="PTHR45339">
    <property type="entry name" value="HYBRID SIGNAL TRANSDUCTION HISTIDINE KINASE J"/>
    <property type="match status" value="1"/>
</dbReference>
<evidence type="ECO:0000256" key="10">
    <source>
        <dbReference type="ARBA" id="ARBA00023012"/>
    </source>
</evidence>
<dbReference type="SMART" id="SM00448">
    <property type="entry name" value="REC"/>
    <property type="match status" value="2"/>
</dbReference>
<dbReference type="PROSITE" id="PS50112">
    <property type="entry name" value="PAS"/>
    <property type="match status" value="1"/>
</dbReference>
<evidence type="ECO:0000259" key="14">
    <source>
        <dbReference type="PROSITE" id="PS50109"/>
    </source>
</evidence>
<proteinExistence type="predicted"/>
<keyword evidence="9" id="KW-1133">Transmembrane helix</keyword>
<dbReference type="PROSITE" id="PS50110">
    <property type="entry name" value="RESPONSE_REGULATORY"/>
    <property type="match status" value="2"/>
</dbReference>
<evidence type="ECO:0000256" key="4">
    <source>
        <dbReference type="ARBA" id="ARBA00022475"/>
    </source>
</evidence>
<dbReference type="EC" id="2.7.13.3" evidence="3"/>